<proteinExistence type="predicted"/>
<sequence length="74" mass="7891">MSAPADPATRYGLTDAGWAALAVDEAIQAALDAEALDAIAALLRSSPREDGQLLDRIAEHVAASRRHIRAKRIE</sequence>
<keyword evidence="2" id="KW-1185">Reference proteome</keyword>
<dbReference type="RefSeq" id="WP_311425458.1">
    <property type="nucleotide sequence ID" value="NZ_JAVREH010000087.1"/>
</dbReference>
<dbReference type="Proteomes" id="UP001183176">
    <property type="component" value="Unassembled WGS sequence"/>
</dbReference>
<evidence type="ECO:0000313" key="1">
    <source>
        <dbReference type="EMBL" id="MDT0264319.1"/>
    </source>
</evidence>
<name>A0ABU2JIK0_9ACTN</name>
<dbReference type="EMBL" id="JAVREH010000087">
    <property type="protein sequence ID" value="MDT0264319.1"/>
    <property type="molecule type" value="Genomic_DNA"/>
</dbReference>
<organism evidence="1 2">
    <name type="scientific">Jatrophihabitans lederbergiae</name>
    <dbReference type="NCBI Taxonomy" id="3075547"/>
    <lineage>
        <taxon>Bacteria</taxon>
        <taxon>Bacillati</taxon>
        <taxon>Actinomycetota</taxon>
        <taxon>Actinomycetes</taxon>
        <taxon>Jatrophihabitantales</taxon>
        <taxon>Jatrophihabitantaceae</taxon>
        <taxon>Jatrophihabitans</taxon>
    </lineage>
</organism>
<evidence type="ECO:0000313" key="2">
    <source>
        <dbReference type="Proteomes" id="UP001183176"/>
    </source>
</evidence>
<reference evidence="2" key="1">
    <citation type="submission" date="2023-07" db="EMBL/GenBank/DDBJ databases">
        <title>30 novel species of actinomycetes from the DSMZ collection.</title>
        <authorList>
            <person name="Nouioui I."/>
        </authorList>
    </citation>
    <scope>NUCLEOTIDE SEQUENCE [LARGE SCALE GENOMIC DNA]</scope>
    <source>
        <strain evidence="2">DSM 44399</strain>
    </source>
</reference>
<comment type="caution">
    <text evidence="1">The sequence shown here is derived from an EMBL/GenBank/DDBJ whole genome shotgun (WGS) entry which is preliminary data.</text>
</comment>
<accession>A0ABU2JIK0</accession>
<protein>
    <submittedName>
        <fullName evidence="1">Uncharacterized protein</fullName>
    </submittedName>
</protein>
<gene>
    <name evidence="1" type="ORF">RM423_23425</name>
</gene>